<feature type="signal peptide" evidence="10">
    <location>
        <begin position="1"/>
        <end position="23"/>
    </location>
</feature>
<keyword evidence="5 10" id="KW-0732">Signal</keyword>
<reference evidence="11 12" key="1">
    <citation type="submission" date="2018-02" db="EMBL/GenBank/DDBJ databases">
        <title>Fusarium culmorum secondary metabolites in fungal-bacterial-plant interactions.</title>
        <authorList>
            <person name="Schmidt R."/>
        </authorList>
    </citation>
    <scope>NUCLEOTIDE SEQUENCE [LARGE SCALE GENOMIC DNA]</scope>
    <source>
        <strain evidence="11 12">PV</strain>
    </source>
</reference>
<keyword evidence="6 10" id="KW-0378">Hydrolase</keyword>
<evidence type="ECO:0000256" key="5">
    <source>
        <dbReference type="ARBA" id="ARBA00022729"/>
    </source>
</evidence>
<evidence type="ECO:0000256" key="2">
    <source>
        <dbReference type="ARBA" id="ARBA00022487"/>
    </source>
</evidence>
<keyword evidence="8" id="KW-1015">Disulfide bond</keyword>
<organism evidence="11 12">
    <name type="scientific">Fusarium culmorum</name>
    <dbReference type="NCBI Taxonomy" id="5516"/>
    <lineage>
        <taxon>Eukaryota</taxon>
        <taxon>Fungi</taxon>
        <taxon>Dikarya</taxon>
        <taxon>Ascomycota</taxon>
        <taxon>Pezizomycotina</taxon>
        <taxon>Sordariomycetes</taxon>
        <taxon>Hypocreomycetidae</taxon>
        <taxon>Hypocreales</taxon>
        <taxon>Nectriaceae</taxon>
        <taxon>Fusarium</taxon>
    </lineage>
</organism>
<feature type="chain" id="PRO_5015373330" description="Carboxylic ester hydrolase" evidence="10">
    <location>
        <begin position="24"/>
        <end position="530"/>
    </location>
</feature>
<proteinExistence type="inferred from homology"/>
<keyword evidence="3" id="KW-0858">Xylan degradation</keyword>
<gene>
    <name evidence="11" type="ORF">FCULG_00005651</name>
</gene>
<comment type="catalytic activity">
    <reaction evidence="9">
        <text>feruloyl-polysaccharide + H2O = ferulate + polysaccharide.</text>
        <dbReference type="EC" id="3.1.1.73"/>
    </reaction>
</comment>
<keyword evidence="4" id="KW-0479">Metal-binding</keyword>
<keyword evidence="7" id="KW-0106">Calcium</keyword>
<accession>A0A2T4GXZ5</accession>
<keyword evidence="3" id="KW-0624">Polysaccharide degradation</keyword>
<dbReference type="OrthoDB" id="3039123at2759"/>
<dbReference type="SUPFAM" id="SSF53474">
    <property type="entry name" value="alpha/beta-Hydrolases"/>
    <property type="match status" value="1"/>
</dbReference>
<sequence length="530" mass="57540">MSFWSRLQLVTLTAAQLVAVVYCDKPKCATLAQSNCLAGHNATILSTTYHAVGALNISGTQNDISFCQVCASVEYGKNNSLVFDVWLPDAKYYSSRFMAIGNGGQGGEISHADMLSELNNDLGFAVAGGDAGHLASDNMAGDMPGMGAPGIYQPFLHDDSQVKAWMHDAISLFTPASKQLIEVFYGKEPDFSYFRGCSAGGTQAFSLAELRPGLFDGIIAGCPANWFTHMLLSFLWNAQHTRANETTLLPQHLKFIQASVMEECDLLDGVKDNVIQNPLDCHFNISSLSCQEVAEAENTTCLTQDQLAAAQALYKGPVHSDASSSSLFPGLALGSEAGWSLPQVQGALSNAFTVPTLQNLVYKNLTYDCDEFNWESDVNFLDTEAGPLVNAVETNLTSFRNSGGKMIVYAGWADPNISPHWSMEHVEAITRGTLGREMTIAENDFVKLVMVPGGGHCGSMNAKYPYVPAQYDFSSAMIDWVERGTEPVAGIKSWGPENGENRTRRLCTWPKIAKLKEGGDVDEWESYTCA</sequence>
<evidence type="ECO:0000313" key="12">
    <source>
        <dbReference type="Proteomes" id="UP000241587"/>
    </source>
</evidence>
<dbReference type="PANTHER" id="PTHR33938:SF15">
    <property type="entry name" value="FERULOYL ESTERASE B-RELATED"/>
    <property type="match status" value="1"/>
</dbReference>
<dbReference type="AlphaFoldDB" id="A0A2T4GXZ5"/>
<dbReference type="PANTHER" id="PTHR33938">
    <property type="entry name" value="FERULOYL ESTERASE B-RELATED"/>
    <property type="match status" value="1"/>
</dbReference>
<evidence type="ECO:0000256" key="9">
    <source>
        <dbReference type="ARBA" id="ARBA00034075"/>
    </source>
</evidence>
<evidence type="ECO:0000256" key="4">
    <source>
        <dbReference type="ARBA" id="ARBA00022723"/>
    </source>
</evidence>
<dbReference type="EC" id="3.1.1.-" evidence="10"/>
<evidence type="ECO:0000256" key="1">
    <source>
        <dbReference type="ARBA" id="ARBA00006249"/>
    </source>
</evidence>
<comment type="caution">
    <text evidence="11">The sequence shown here is derived from an EMBL/GenBank/DDBJ whole genome shotgun (WGS) entry which is preliminary data.</text>
</comment>
<dbReference type="OMA" id="IHNSIAM"/>
<dbReference type="InterPro" id="IPR011118">
    <property type="entry name" value="Tannase/feruloyl_esterase"/>
</dbReference>
<evidence type="ECO:0000256" key="10">
    <source>
        <dbReference type="RuleBase" id="RU361238"/>
    </source>
</evidence>
<dbReference type="GO" id="GO:0030600">
    <property type="term" value="F:feruloyl esterase activity"/>
    <property type="evidence" value="ECO:0007669"/>
    <property type="project" value="UniProtKB-EC"/>
</dbReference>
<dbReference type="GO" id="GO:0045493">
    <property type="term" value="P:xylan catabolic process"/>
    <property type="evidence" value="ECO:0007669"/>
    <property type="project" value="UniProtKB-KW"/>
</dbReference>
<evidence type="ECO:0000313" key="11">
    <source>
        <dbReference type="EMBL" id="PTD08424.1"/>
    </source>
</evidence>
<evidence type="ECO:0000256" key="3">
    <source>
        <dbReference type="ARBA" id="ARBA00022651"/>
    </source>
</evidence>
<evidence type="ECO:0000256" key="6">
    <source>
        <dbReference type="ARBA" id="ARBA00022801"/>
    </source>
</evidence>
<dbReference type="Proteomes" id="UP000241587">
    <property type="component" value="Unassembled WGS sequence"/>
</dbReference>
<dbReference type="Gene3D" id="3.40.50.1820">
    <property type="entry name" value="alpha/beta hydrolase"/>
    <property type="match status" value="1"/>
</dbReference>
<protein>
    <recommendedName>
        <fullName evidence="10">Carboxylic ester hydrolase</fullName>
        <ecNumber evidence="10">3.1.1.-</ecNumber>
    </recommendedName>
</protein>
<keyword evidence="12" id="KW-1185">Reference proteome</keyword>
<evidence type="ECO:0000256" key="7">
    <source>
        <dbReference type="ARBA" id="ARBA00022837"/>
    </source>
</evidence>
<comment type="similarity">
    <text evidence="1 10">Belongs to the tannase family.</text>
</comment>
<dbReference type="Pfam" id="PF07519">
    <property type="entry name" value="Tannase"/>
    <property type="match status" value="1"/>
</dbReference>
<keyword evidence="2" id="KW-0719">Serine esterase</keyword>
<dbReference type="InterPro" id="IPR029058">
    <property type="entry name" value="AB_hydrolase_fold"/>
</dbReference>
<dbReference type="GO" id="GO:0046872">
    <property type="term" value="F:metal ion binding"/>
    <property type="evidence" value="ECO:0007669"/>
    <property type="project" value="UniProtKB-KW"/>
</dbReference>
<keyword evidence="3" id="KW-0119">Carbohydrate metabolism</keyword>
<dbReference type="EMBL" id="PVEM01000006">
    <property type="protein sequence ID" value="PTD08424.1"/>
    <property type="molecule type" value="Genomic_DNA"/>
</dbReference>
<name>A0A2T4GXZ5_FUSCU</name>
<evidence type="ECO:0000256" key="8">
    <source>
        <dbReference type="ARBA" id="ARBA00023157"/>
    </source>
</evidence>